<dbReference type="InterPro" id="IPR013217">
    <property type="entry name" value="Methyltransf_12"/>
</dbReference>
<keyword evidence="5" id="KW-0596">Phosphopantetheine</keyword>
<comment type="similarity">
    <text evidence="3">Belongs to the ATP-dependent AMP-binding enzyme family. MbtB subfamily.</text>
</comment>
<evidence type="ECO:0000256" key="2">
    <source>
        <dbReference type="ARBA" id="ARBA00005102"/>
    </source>
</evidence>
<dbReference type="PANTHER" id="PTHR45527:SF10">
    <property type="entry name" value="PYOCHELIN SYNTHASE PCHF"/>
    <property type="match status" value="1"/>
</dbReference>
<dbReference type="SMART" id="SM00823">
    <property type="entry name" value="PKS_PP"/>
    <property type="match status" value="1"/>
</dbReference>
<dbReference type="InterPro" id="IPR001242">
    <property type="entry name" value="Condensation_dom"/>
</dbReference>
<dbReference type="Pfam" id="PF08242">
    <property type="entry name" value="Methyltransf_12"/>
    <property type="match status" value="1"/>
</dbReference>
<keyword evidence="8" id="KW-0677">Repeat</keyword>
<protein>
    <recommendedName>
        <fullName evidence="4">Phenyloxazoline synthase MbtB</fullName>
    </recommendedName>
    <alternativeName>
        <fullName evidence="9">Mycobactin synthetase protein B</fullName>
    </alternativeName>
</protein>
<dbReference type="Gene3D" id="3.30.559.30">
    <property type="entry name" value="Nonribosomal peptide synthetase, condensation domain"/>
    <property type="match status" value="1"/>
</dbReference>
<dbReference type="InterPro" id="IPR036736">
    <property type="entry name" value="ACP-like_sf"/>
</dbReference>
<dbReference type="InterPro" id="IPR020806">
    <property type="entry name" value="PKS_PP-bd"/>
</dbReference>
<dbReference type="Pfam" id="PF00668">
    <property type="entry name" value="Condensation"/>
    <property type="match status" value="1"/>
</dbReference>
<dbReference type="CDD" id="cd02440">
    <property type="entry name" value="AdoMet_MTases"/>
    <property type="match status" value="1"/>
</dbReference>
<dbReference type="Gene3D" id="3.30.300.30">
    <property type="match status" value="2"/>
</dbReference>
<dbReference type="Gene3D" id="3.40.50.150">
    <property type="entry name" value="Vaccinia Virus protein VP39"/>
    <property type="match status" value="1"/>
</dbReference>
<feature type="domain" description="Carrier" evidence="10">
    <location>
        <begin position="1404"/>
        <end position="1485"/>
    </location>
</feature>
<dbReference type="Pfam" id="PF18563">
    <property type="entry name" value="TubC_N"/>
    <property type="match status" value="1"/>
</dbReference>
<reference evidence="11 12" key="1">
    <citation type="submission" date="2020-10" db="EMBL/GenBank/DDBJ databases">
        <title>Sequencing the genomes of 1000 actinobacteria strains.</title>
        <authorList>
            <person name="Klenk H.-P."/>
        </authorList>
    </citation>
    <scope>NUCLEOTIDE SEQUENCE [LARGE SCALE GENOMIC DNA]</scope>
    <source>
        <strain evidence="11 12">DSM 43173</strain>
    </source>
</reference>
<dbReference type="Pfam" id="PF00975">
    <property type="entry name" value="Thioesterase"/>
    <property type="match status" value="1"/>
</dbReference>
<dbReference type="Pfam" id="PF00501">
    <property type="entry name" value="AMP-binding"/>
    <property type="match status" value="1"/>
</dbReference>
<dbReference type="CDD" id="cd12114">
    <property type="entry name" value="A_NRPS_TlmIV_like"/>
    <property type="match status" value="1"/>
</dbReference>
<dbReference type="PROSITE" id="PS00455">
    <property type="entry name" value="AMP_BINDING"/>
    <property type="match status" value="1"/>
</dbReference>
<dbReference type="InterPro" id="IPR045851">
    <property type="entry name" value="AMP-bd_C_sf"/>
</dbReference>
<keyword evidence="7" id="KW-0436">Ligase</keyword>
<evidence type="ECO:0000256" key="7">
    <source>
        <dbReference type="ARBA" id="ARBA00022598"/>
    </source>
</evidence>
<comment type="caution">
    <text evidence="11">The sequence shown here is derived from an EMBL/GenBank/DDBJ whole genome shotgun (WGS) entry which is preliminary data.</text>
</comment>
<dbReference type="InterPro" id="IPR000873">
    <property type="entry name" value="AMP-dep_synth/lig_dom"/>
</dbReference>
<dbReference type="Gene3D" id="3.30.559.10">
    <property type="entry name" value="Chloramphenicol acetyltransferase-like domain"/>
    <property type="match status" value="1"/>
</dbReference>
<name>A0ABR9M351_9ACTN</name>
<dbReference type="Gene3D" id="1.10.10.1830">
    <property type="entry name" value="Non-ribosomal peptide synthase, adenylation domain"/>
    <property type="match status" value="1"/>
</dbReference>
<dbReference type="EMBL" id="JADBEK010000001">
    <property type="protein sequence ID" value="MBE1587055.1"/>
    <property type="molecule type" value="Genomic_DNA"/>
</dbReference>
<dbReference type="PROSITE" id="PS50075">
    <property type="entry name" value="CARRIER"/>
    <property type="match status" value="1"/>
</dbReference>
<sequence length="1794" mass="195370">MTQAPAVHELIADMEAAGIRLWEDDGSLRFRAPKGALTEERRAALVGAKPEIIAHLRRESEAETVRPEPERRLDPFPLTDVQQAYLIGRNDAFGYGGVACHGYVEVSFPRLDPERVQAAWRALIGRHDMLRAVIHPDGHQQVLAEVPGYEVSVTDLRGTDPEERLAAVREEMANTVYPAGSWPLFELRISLTDRGALLHASIDLLIADYVSIQLLLGELHLLHENPDADLPPVPVSFRDCLLALRAQRESARYDRDRAYWWGRMDDLPPAPELPALDQAAADARFRRWESRVEPAQWARLRTRAAAAGITPSQAVLAAYAEVIGRWSRRPRFTLNLTLLDRPPLHPYIDRVVGDFTTLNLLAVDTAPGRSFAERAHAIGRQLFADMEHRRCGGIEVMRELARRRGRDAALMPVVFTSAIGLGRDDAEHGTPEYGISQTPQVWIDCQVKEHRDALLVNWDVRAGVFPEGLVDDMFAAFTALLHDLSSDETWSSASPVELPGAQARSRALVNATAAPLPDGLLHEEVVAQARRTPQRTAVVTGAGSITYGELLDRAAGVARALHEAGHRPGEIVAVVMDKGVEQVVAVLGTLLAGGAYLPVDTGQPPARRDRILADASVRLVLTQSWHAENDWIAVDTIPPARPGDGGVRRGPDDLAYVIYTSGSTGVPKGVMISHRAARNTIDDINARFGVGPDDRVLGLANLGFDLSVYDIFGPLAVGAALVLPDPSRRGDPVHWAELAAGHGVTIWNSVPAQLQMLQHYLDAEPGAELPALRLAMLSGDWIPVALPGQIRRRVPGLDVISLGGATEAAIWSIYHPIGVEPLPGWTSVPYGKPLANQTFHVLDAAMRPCPDWVPGELYIGGSGVAIGYFGDESRTAERFVRHGGERLYRTGDLGRYRPDGNIEFLGREDSQVKIRGHRIELAEIETALQAHPAVAAGTVIVDGDRALERRLIAFAQAAAREDAAAERSGGPDVAGAAEVAAVAALEGVDLARVVAVAETLDEIALASMAAALRTGGLFTTEDGHGLEEILAAAKVAPDHHRLVRRWLAALHERGRLDRDPGGRYRNLRGDTGVEPLWRRVESLAEGLDYGAELIRFLRVSTTHLPELMRGELDARELLFPEGDVGTAEGAYKDNVLSRYVNRIVRAVLGRVAEHHTGGPLRVLEAGAGVGGTSAELIPELAGHQVEYVFTDLSRFFLTQAAERFADHPWVRYGLFDINADYRAQGYEPNSFEVILCANVLHNSHDAAAVLARFRELLVPGGWLVFIETTREHVQIMSSMEFLMNPHDYADVRQGRDRTFVTRDEWLDLLRGAGARTLACLPGPGDPLASLGQCVFAARFPDDRERIDLAELRAFLAERLPDYMLPAHVQVVDELPLTDNGKIDRARLRTLLPSTAGEGAPGGEEPRDDLERRLAALWAELLGLPRVYRDQDFFALGGDSLLVTRLAGRVREELAEASGFYWDSLVRQLVNQPTVAALAAHLRQAREDRAQGLPRTHASPLVRLSGDGGGGSVRVLLHDGTGTLTPYRALVPELSGTPLLGLVINDADRYLELDPEQTVESLAGAYARLLLDEGAAGYHIVGYCMGGLIATEVARRLTEGGAVVDGLTVISSSRFPYRIGDELMLEYGFAQACGLDPARLGYPGGDLARALRVVLESSPGHVREGSLAALAASADPGLARIGRHFTELAATSPPDRLAAVARALGHPPERVDLAYRVFRQSFTAVTHYDPEPYAGDITFLRQRGVTNLVPTLQDDMTDFWQNLCLGRLTVLDIEGDHFSCLGGPYAADVAKQVTA</sequence>
<organism evidence="11 12">
    <name type="scientific">Nonomuraea angiospora</name>
    <dbReference type="NCBI Taxonomy" id="46172"/>
    <lineage>
        <taxon>Bacteria</taxon>
        <taxon>Bacillati</taxon>
        <taxon>Actinomycetota</taxon>
        <taxon>Actinomycetes</taxon>
        <taxon>Streptosporangiales</taxon>
        <taxon>Streptosporangiaceae</taxon>
        <taxon>Nonomuraea</taxon>
    </lineage>
</organism>
<dbReference type="Pfam" id="PF13193">
    <property type="entry name" value="AMP-binding_C"/>
    <property type="match status" value="1"/>
</dbReference>
<dbReference type="SUPFAM" id="SSF53474">
    <property type="entry name" value="alpha/beta-Hydrolases"/>
    <property type="match status" value="1"/>
</dbReference>
<dbReference type="Gene3D" id="3.40.50.12780">
    <property type="entry name" value="N-terminal domain of ligase-like"/>
    <property type="match status" value="1"/>
</dbReference>
<dbReference type="SUPFAM" id="SSF52777">
    <property type="entry name" value="CoA-dependent acyltransferases"/>
    <property type="match status" value="2"/>
</dbReference>
<dbReference type="InterPro" id="IPR020459">
    <property type="entry name" value="AMP-binding"/>
</dbReference>
<gene>
    <name evidence="11" type="ORF">H4W80_005313</name>
</gene>
<dbReference type="InterPro" id="IPR029063">
    <property type="entry name" value="SAM-dependent_MTases_sf"/>
</dbReference>
<dbReference type="SUPFAM" id="SSF53335">
    <property type="entry name" value="S-adenosyl-L-methionine-dependent methyltransferases"/>
    <property type="match status" value="1"/>
</dbReference>
<evidence type="ECO:0000259" key="10">
    <source>
        <dbReference type="PROSITE" id="PS50075"/>
    </source>
</evidence>
<dbReference type="InterPro" id="IPR041464">
    <property type="entry name" value="TubC_N"/>
</dbReference>
<dbReference type="CDD" id="cd19535">
    <property type="entry name" value="Cyc_NRPS"/>
    <property type="match status" value="1"/>
</dbReference>
<dbReference type="PROSITE" id="PS00012">
    <property type="entry name" value="PHOSPHOPANTETHEINE"/>
    <property type="match status" value="1"/>
</dbReference>
<proteinExistence type="inferred from homology"/>
<dbReference type="Pfam" id="PF00550">
    <property type="entry name" value="PP-binding"/>
    <property type="match status" value="1"/>
</dbReference>
<dbReference type="InterPro" id="IPR010071">
    <property type="entry name" value="AA_adenyl_dom"/>
</dbReference>
<evidence type="ECO:0000256" key="3">
    <source>
        <dbReference type="ARBA" id="ARBA00007380"/>
    </source>
</evidence>
<dbReference type="RefSeq" id="WP_318787065.1">
    <property type="nucleotide sequence ID" value="NZ_JADBEK010000001.1"/>
</dbReference>
<evidence type="ECO:0000313" key="12">
    <source>
        <dbReference type="Proteomes" id="UP000633509"/>
    </source>
</evidence>
<dbReference type="Gene3D" id="1.10.1200.10">
    <property type="entry name" value="ACP-like"/>
    <property type="match status" value="1"/>
</dbReference>
<dbReference type="InterPro" id="IPR023213">
    <property type="entry name" value="CAT-like_dom_sf"/>
</dbReference>
<dbReference type="PANTHER" id="PTHR45527">
    <property type="entry name" value="NONRIBOSOMAL PEPTIDE SYNTHETASE"/>
    <property type="match status" value="1"/>
</dbReference>
<comment type="pathway">
    <text evidence="2">Siderophore biosynthesis; mycobactin biosynthesis.</text>
</comment>
<dbReference type="InterPro" id="IPR042099">
    <property type="entry name" value="ANL_N_sf"/>
</dbReference>
<dbReference type="Proteomes" id="UP000633509">
    <property type="component" value="Unassembled WGS sequence"/>
</dbReference>
<dbReference type="NCBIfam" id="TIGR01733">
    <property type="entry name" value="AA-adenyl-dom"/>
    <property type="match status" value="1"/>
</dbReference>
<dbReference type="InterPro" id="IPR029058">
    <property type="entry name" value="AB_hydrolase_fold"/>
</dbReference>
<dbReference type="InterPro" id="IPR020845">
    <property type="entry name" value="AMP-binding_CS"/>
</dbReference>
<evidence type="ECO:0000256" key="8">
    <source>
        <dbReference type="ARBA" id="ARBA00022737"/>
    </source>
</evidence>
<dbReference type="InterPro" id="IPR009081">
    <property type="entry name" value="PP-bd_ACP"/>
</dbReference>
<evidence type="ECO:0000313" key="11">
    <source>
        <dbReference type="EMBL" id="MBE1587055.1"/>
    </source>
</evidence>
<keyword evidence="12" id="KW-1185">Reference proteome</keyword>
<evidence type="ECO:0000256" key="4">
    <source>
        <dbReference type="ARBA" id="ARBA00016743"/>
    </source>
</evidence>
<dbReference type="InterPro" id="IPR044894">
    <property type="entry name" value="TubC_N_sf"/>
</dbReference>
<accession>A0ABR9M351</accession>
<dbReference type="InterPro" id="IPR006162">
    <property type="entry name" value="Ppantetheine_attach_site"/>
</dbReference>
<dbReference type="InterPro" id="IPR001031">
    <property type="entry name" value="Thioesterase"/>
</dbReference>
<dbReference type="SUPFAM" id="SSF47336">
    <property type="entry name" value="ACP-like"/>
    <property type="match status" value="1"/>
</dbReference>
<dbReference type="InterPro" id="IPR025110">
    <property type="entry name" value="AMP-bd_C"/>
</dbReference>
<dbReference type="InterPro" id="IPR057737">
    <property type="entry name" value="Condensation_MtbB-like"/>
</dbReference>
<evidence type="ECO:0000256" key="5">
    <source>
        <dbReference type="ARBA" id="ARBA00022450"/>
    </source>
</evidence>
<evidence type="ECO:0000256" key="6">
    <source>
        <dbReference type="ARBA" id="ARBA00022553"/>
    </source>
</evidence>
<dbReference type="PRINTS" id="PR00154">
    <property type="entry name" value="AMPBINDING"/>
</dbReference>
<comment type="cofactor">
    <cofactor evidence="1">
        <name>pantetheine 4'-phosphate</name>
        <dbReference type="ChEBI" id="CHEBI:47942"/>
    </cofactor>
</comment>
<keyword evidence="6" id="KW-0597">Phosphoprotein</keyword>
<evidence type="ECO:0000256" key="9">
    <source>
        <dbReference type="ARBA" id="ARBA00033440"/>
    </source>
</evidence>
<dbReference type="SUPFAM" id="SSF56801">
    <property type="entry name" value="Acetyl-CoA synthetase-like"/>
    <property type="match status" value="1"/>
</dbReference>
<evidence type="ECO:0000256" key="1">
    <source>
        <dbReference type="ARBA" id="ARBA00001957"/>
    </source>
</evidence>
<dbReference type="Gene3D" id="3.40.50.1820">
    <property type="entry name" value="alpha/beta hydrolase"/>
    <property type="match status" value="1"/>
</dbReference>